<name>A0ACC0WS00_9STRA</name>
<dbReference type="Proteomes" id="UP001163321">
    <property type="component" value="Chromosome 1"/>
</dbReference>
<proteinExistence type="predicted"/>
<comment type="caution">
    <text evidence="1">The sequence shown here is derived from an EMBL/GenBank/DDBJ whole genome shotgun (WGS) entry which is preliminary data.</text>
</comment>
<keyword evidence="2" id="KW-1185">Reference proteome</keyword>
<sequence length="1066" mass="118497">MQTQQLLTCNEYDPLDAHFEELEEPGFNFLQHFIVTSPATQSETPHSNSNGYTSEESDYSFATPTDEQHYKDVSFGQNSSTSELEAVIGDLSTGNLTAIDSNGEKQKKTLPGKFVKGKTSKYRGVTQTSKTSWGAKYSAKRITNTCKTPEEAAHAYDEYLKTHHPLKYAKFANFCNKCNMFVNPLGLPQFQSKCTCSRNTQIDRSVSESASVSPKREIFNSEDITTPTSTPSLEPPMAPSPAGGPSTLINHTFCPNQVHEESTIFSSRRSSNMSISSAKFSFSEDTEHFFAESFNEVTNMSSDHGEAALSNEEPQQRDDSLSMTVIKSAGDSFTQKDNLDQIIKDIHHSTLPRSALKGHIVEENVADGNACSLTASSANEQKSQLGGSSTVQVEPTIPTLLDFGADELDQFTEYYLSDDDAMAVMHREMYTNFGLVQHNPILNGAQDPQLRKNHSLDFDVNNAVTSSSRSGIEMSDVKLEDTRMMESTMTVPLNVHASLIAPLASPQQAIIDIQTTFLEKYWRNDRKNIQCFPYCPEHGDYYRVRIENLQHRCKGVCRAPVKAHISIPATVTQFELLVLARCNSTFSRNMALMEQQTWNHIEMKSLQSVSAIGTIDHFGPLGRDLEGVQFDVTFYPDVWKFEFDLPKKRRHVQESSVTATSHGTDLDTAGDSMSAGLYFFEIDVFYSPEKTTFERLGHTESMNFEIGNTRTLLRQRNKMVGNSCRTVGPSKHEGQHDGDRLENADELPTKKKVKVYLGQRELFSGSMVSDTGSLSGRGIAKSRLSTCDIADDSISSSSKQNLPNDKTIIDMDVDGFFATDSNDFLFNHEMDSSDLPVVKSDVWKNLDVDMLQATSPGYHSYISQQQKSAYVQSTKSPITSTALAKFNARPAVSITSNAYSLSKLLHYSFVSVSLSMLLFPVGILLWLGILMIPPASSGIVNTLDSLSDMELSRANSCCISTDQRFVLSRLLEEKPKGGLFRYHGKTEVWRRLLYFTGAKLVVSTVSLVPTLVLTLFVGLFYPIRPVSVAIANAACRCALWSREYTRKTTGKPLASVMEYDNLVVLV</sequence>
<evidence type="ECO:0000313" key="2">
    <source>
        <dbReference type="Proteomes" id="UP001163321"/>
    </source>
</evidence>
<accession>A0ACC0WS00</accession>
<dbReference type="EMBL" id="CM047580">
    <property type="protein sequence ID" value="KAI9921685.1"/>
    <property type="molecule type" value="Genomic_DNA"/>
</dbReference>
<evidence type="ECO:0000313" key="1">
    <source>
        <dbReference type="EMBL" id="KAI9921685.1"/>
    </source>
</evidence>
<reference evidence="1 2" key="1">
    <citation type="journal article" date="2022" name="bioRxiv">
        <title>The genome of the oomycete Peronosclerospora sorghi, a cosmopolitan pathogen of maize and sorghum, is inflated with dispersed pseudogenes.</title>
        <authorList>
            <person name="Fletcher K."/>
            <person name="Martin F."/>
            <person name="Isakeit T."/>
            <person name="Cavanaugh K."/>
            <person name="Magill C."/>
            <person name="Michelmore R."/>
        </authorList>
    </citation>
    <scope>NUCLEOTIDE SEQUENCE [LARGE SCALE GENOMIC DNA]</scope>
    <source>
        <strain evidence="1">P6</strain>
    </source>
</reference>
<protein>
    <submittedName>
        <fullName evidence="1">Uncharacterized protein</fullName>
    </submittedName>
</protein>
<gene>
    <name evidence="1" type="ORF">PsorP6_000341</name>
</gene>
<organism evidence="1 2">
    <name type="scientific">Peronosclerospora sorghi</name>
    <dbReference type="NCBI Taxonomy" id="230839"/>
    <lineage>
        <taxon>Eukaryota</taxon>
        <taxon>Sar</taxon>
        <taxon>Stramenopiles</taxon>
        <taxon>Oomycota</taxon>
        <taxon>Peronosporomycetes</taxon>
        <taxon>Peronosporales</taxon>
        <taxon>Peronosporaceae</taxon>
        <taxon>Peronosclerospora</taxon>
    </lineage>
</organism>